<organism evidence="1 2">
    <name type="scientific">Brassica cretica</name>
    <name type="common">Mustard</name>
    <dbReference type="NCBI Taxonomy" id="69181"/>
    <lineage>
        <taxon>Eukaryota</taxon>
        <taxon>Viridiplantae</taxon>
        <taxon>Streptophyta</taxon>
        <taxon>Embryophyta</taxon>
        <taxon>Tracheophyta</taxon>
        <taxon>Spermatophyta</taxon>
        <taxon>Magnoliopsida</taxon>
        <taxon>eudicotyledons</taxon>
        <taxon>Gunneridae</taxon>
        <taxon>Pentapetalae</taxon>
        <taxon>rosids</taxon>
        <taxon>malvids</taxon>
        <taxon>Brassicales</taxon>
        <taxon>Brassicaceae</taxon>
        <taxon>Brassiceae</taxon>
        <taxon>Brassica</taxon>
    </lineage>
</organism>
<dbReference type="Proteomes" id="UP000266723">
    <property type="component" value="Unassembled WGS sequence"/>
</dbReference>
<reference evidence="1 2" key="1">
    <citation type="journal article" date="2020" name="BMC Genomics">
        <title>Intraspecific diversification of the crop wild relative Brassica cretica Lam. using demographic model selection.</title>
        <authorList>
            <person name="Kioukis A."/>
            <person name="Michalopoulou V.A."/>
            <person name="Briers L."/>
            <person name="Pirintsos S."/>
            <person name="Studholme D.J."/>
            <person name="Pavlidis P."/>
            <person name="Sarris P.F."/>
        </authorList>
    </citation>
    <scope>NUCLEOTIDE SEQUENCE [LARGE SCALE GENOMIC DNA]</scope>
    <source>
        <strain evidence="2">cv. PFS-1207/04</strain>
    </source>
</reference>
<name>A0ABQ7ERW4_BRACR</name>
<comment type="caution">
    <text evidence="1">The sequence shown here is derived from an EMBL/GenBank/DDBJ whole genome shotgun (WGS) entry which is preliminary data.</text>
</comment>
<keyword evidence="2" id="KW-1185">Reference proteome</keyword>
<dbReference type="EMBL" id="QGKV02000297">
    <property type="protein sequence ID" value="KAF3605940.1"/>
    <property type="molecule type" value="Genomic_DNA"/>
</dbReference>
<accession>A0ABQ7ERW4</accession>
<proteinExistence type="predicted"/>
<evidence type="ECO:0000313" key="2">
    <source>
        <dbReference type="Proteomes" id="UP000266723"/>
    </source>
</evidence>
<sequence length="226" mass="25323">MREQLQDYAYERRLQLELLFLETGLSLVGVFPCVLVGLEHQSCCSCWEKLMAKVLTFFLPSILRVAFPATWGRNTFSKRSVMAVKPLVELRSSRSVGGASALVSSEIQGFSRVIGASSPVSNSSKVSVTMGSRLLRSTRIRAESHSKIEELQCGLSEYLEPLRRSVLRKRPVVAESVERQQGNRCCVCWSGRPPAAGGGGRDQRVKKWLSSYPQNNAQRRKRFEKV</sequence>
<gene>
    <name evidence="1" type="ORF">DY000_02048889</name>
</gene>
<evidence type="ECO:0000313" key="1">
    <source>
        <dbReference type="EMBL" id="KAF3605940.1"/>
    </source>
</evidence>
<protein>
    <submittedName>
        <fullName evidence="1">Uncharacterized protein</fullName>
    </submittedName>
</protein>